<dbReference type="OrthoDB" id="342024at2759"/>
<protein>
    <submittedName>
        <fullName evidence="1">Uncharacterized protein</fullName>
    </submittedName>
</protein>
<dbReference type="EMBL" id="CAJMWX010000399">
    <property type="protein sequence ID" value="CAE6415861.1"/>
    <property type="molecule type" value="Genomic_DNA"/>
</dbReference>
<sequence length="92" mass="10058">MLGSPPRSLPSKSIDFATARLRLPPASRAVSSYFAYTNMPPTNSSKKMTYVRLGNSGLKVSRIILGVGSYGSKSWEGWLLDEEEGIRHIKAA</sequence>
<evidence type="ECO:0000313" key="2">
    <source>
        <dbReference type="Proteomes" id="UP000663888"/>
    </source>
</evidence>
<dbReference type="Gene3D" id="3.20.20.100">
    <property type="entry name" value="NADP-dependent oxidoreductase domain"/>
    <property type="match status" value="1"/>
</dbReference>
<proteinExistence type="predicted"/>
<accession>A0A8H3ADL3</accession>
<gene>
    <name evidence="1" type="ORF">RDB_LOCUS17042</name>
</gene>
<dbReference type="AlphaFoldDB" id="A0A8H3ADL3"/>
<evidence type="ECO:0000313" key="1">
    <source>
        <dbReference type="EMBL" id="CAE6415861.1"/>
    </source>
</evidence>
<organism evidence="1 2">
    <name type="scientific">Rhizoctonia solani</name>
    <dbReference type="NCBI Taxonomy" id="456999"/>
    <lineage>
        <taxon>Eukaryota</taxon>
        <taxon>Fungi</taxon>
        <taxon>Dikarya</taxon>
        <taxon>Basidiomycota</taxon>
        <taxon>Agaricomycotina</taxon>
        <taxon>Agaricomycetes</taxon>
        <taxon>Cantharellales</taxon>
        <taxon>Ceratobasidiaceae</taxon>
        <taxon>Rhizoctonia</taxon>
    </lineage>
</organism>
<dbReference type="SUPFAM" id="SSF51430">
    <property type="entry name" value="NAD(P)-linked oxidoreductase"/>
    <property type="match status" value="1"/>
</dbReference>
<dbReference type="InterPro" id="IPR036812">
    <property type="entry name" value="NAD(P)_OxRdtase_dom_sf"/>
</dbReference>
<comment type="caution">
    <text evidence="1">The sequence shown here is derived from an EMBL/GenBank/DDBJ whole genome shotgun (WGS) entry which is preliminary data.</text>
</comment>
<reference evidence="1" key="1">
    <citation type="submission" date="2021-01" db="EMBL/GenBank/DDBJ databases">
        <authorList>
            <person name="Kaushik A."/>
        </authorList>
    </citation>
    <scope>NUCLEOTIDE SEQUENCE</scope>
    <source>
        <strain evidence="1">AG4-R118</strain>
    </source>
</reference>
<name>A0A8H3ADL3_9AGAM</name>
<dbReference type="Proteomes" id="UP000663888">
    <property type="component" value="Unassembled WGS sequence"/>
</dbReference>